<reference evidence="7 8" key="1">
    <citation type="journal article" date="2012" name="J. Bacteriol.">
        <title>Genome Sequence of the Filamentous Bacterium Fibrisoma limi BUZ 3T.</title>
        <authorList>
            <person name="Filippini M."/>
            <person name="Qi W."/>
            <person name="Jaenicke S."/>
            <person name="Goesmann A."/>
            <person name="Smits T.H."/>
            <person name="Bagheri H.C."/>
        </authorList>
    </citation>
    <scope>NUCLEOTIDE SEQUENCE [LARGE SCALE GENOMIC DNA]</scope>
    <source>
        <strain evidence="8">BUZ 3T</strain>
    </source>
</reference>
<proteinExistence type="inferred from homology"/>
<keyword evidence="4" id="KW-0378">Hydrolase</keyword>
<evidence type="ECO:0000256" key="2">
    <source>
        <dbReference type="ARBA" id="ARBA00012150"/>
    </source>
</evidence>
<evidence type="ECO:0000313" key="7">
    <source>
        <dbReference type="EMBL" id="CCH56916.1"/>
    </source>
</evidence>
<dbReference type="Pfam" id="PF00708">
    <property type="entry name" value="Acylphosphatase"/>
    <property type="match status" value="1"/>
</dbReference>
<name>I2GSN7_9BACT</name>
<dbReference type="STRING" id="1185876.BN8_06306"/>
<dbReference type="InterPro" id="IPR036046">
    <property type="entry name" value="Acylphosphatase-like_dom_sf"/>
</dbReference>
<dbReference type="RefSeq" id="WP_009285477.1">
    <property type="nucleotide sequence ID" value="NZ_CAIT01000010.1"/>
</dbReference>
<dbReference type="EC" id="3.6.1.7" evidence="2 4"/>
<dbReference type="PANTHER" id="PTHR47268:SF4">
    <property type="entry name" value="ACYLPHOSPHATASE"/>
    <property type="match status" value="1"/>
</dbReference>
<feature type="domain" description="Acylphosphatase-like" evidence="6">
    <location>
        <begin position="13"/>
        <end position="99"/>
    </location>
</feature>
<feature type="active site" evidence="4">
    <location>
        <position position="28"/>
    </location>
</feature>
<dbReference type="GO" id="GO:0003998">
    <property type="term" value="F:acylphosphatase activity"/>
    <property type="evidence" value="ECO:0007669"/>
    <property type="project" value="UniProtKB-EC"/>
</dbReference>
<evidence type="ECO:0000256" key="4">
    <source>
        <dbReference type="PROSITE-ProRule" id="PRU00520"/>
    </source>
</evidence>
<evidence type="ECO:0000313" key="8">
    <source>
        <dbReference type="Proteomes" id="UP000009309"/>
    </source>
</evidence>
<dbReference type="PROSITE" id="PS51160">
    <property type="entry name" value="ACYLPHOSPHATASE_3"/>
    <property type="match status" value="1"/>
</dbReference>
<gene>
    <name evidence="7" type="ORF">BN8_06306</name>
</gene>
<feature type="active site" evidence="4">
    <location>
        <position position="46"/>
    </location>
</feature>
<dbReference type="Proteomes" id="UP000009309">
    <property type="component" value="Unassembled WGS sequence"/>
</dbReference>
<evidence type="ECO:0000256" key="1">
    <source>
        <dbReference type="ARBA" id="ARBA00005614"/>
    </source>
</evidence>
<evidence type="ECO:0000259" key="6">
    <source>
        <dbReference type="PROSITE" id="PS51160"/>
    </source>
</evidence>
<dbReference type="InterPro" id="IPR020456">
    <property type="entry name" value="Acylphosphatase"/>
</dbReference>
<sequence>MVYAFKKQTMKKSLIIRISGQLGGTLFRQAARQRAEKLGLTGTARNQSNGELRIEVEGEEEALQTFQEWCKTGPEGTQVDHVEVMDGPLQEFDRFMEMR</sequence>
<comment type="caution">
    <text evidence="7">The sequence shown here is derived from an EMBL/GenBank/DDBJ whole genome shotgun (WGS) entry which is preliminary data.</text>
</comment>
<dbReference type="Gene3D" id="3.30.70.100">
    <property type="match status" value="1"/>
</dbReference>
<dbReference type="EMBL" id="CAIT01000010">
    <property type="protein sequence ID" value="CCH56916.1"/>
    <property type="molecule type" value="Genomic_DNA"/>
</dbReference>
<dbReference type="InterPro" id="IPR001792">
    <property type="entry name" value="Acylphosphatase-like_dom"/>
</dbReference>
<dbReference type="eggNOG" id="COG1254">
    <property type="taxonomic scope" value="Bacteria"/>
</dbReference>
<organism evidence="7 8">
    <name type="scientific">Fibrisoma limi BUZ 3</name>
    <dbReference type="NCBI Taxonomy" id="1185876"/>
    <lineage>
        <taxon>Bacteria</taxon>
        <taxon>Pseudomonadati</taxon>
        <taxon>Bacteroidota</taxon>
        <taxon>Cytophagia</taxon>
        <taxon>Cytophagales</taxon>
        <taxon>Spirosomataceae</taxon>
        <taxon>Fibrisoma</taxon>
    </lineage>
</organism>
<evidence type="ECO:0000256" key="5">
    <source>
        <dbReference type="RuleBase" id="RU004168"/>
    </source>
</evidence>
<dbReference type="SUPFAM" id="SSF54975">
    <property type="entry name" value="Acylphosphatase/BLUF domain-like"/>
    <property type="match status" value="1"/>
</dbReference>
<comment type="catalytic activity">
    <reaction evidence="3 4">
        <text>an acyl phosphate + H2O = a carboxylate + phosphate + H(+)</text>
        <dbReference type="Rhea" id="RHEA:14965"/>
        <dbReference type="ChEBI" id="CHEBI:15377"/>
        <dbReference type="ChEBI" id="CHEBI:15378"/>
        <dbReference type="ChEBI" id="CHEBI:29067"/>
        <dbReference type="ChEBI" id="CHEBI:43474"/>
        <dbReference type="ChEBI" id="CHEBI:59918"/>
        <dbReference type="EC" id="3.6.1.7"/>
    </reaction>
</comment>
<comment type="similarity">
    <text evidence="1 5">Belongs to the acylphosphatase family.</text>
</comment>
<evidence type="ECO:0000256" key="3">
    <source>
        <dbReference type="ARBA" id="ARBA00047645"/>
    </source>
</evidence>
<keyword evidence="8" id="KW-1185">Reference proteome</keyword>
<dbReference type="AlphaFoldDB" id="I2GSN7"/>
<dbReference type="PANTHER" id="PTHR47268">
    <property type="entry name" value="ACYLPHOSPHATASE"/>
    <property type="match status" value="1"/>
</dbReference>
<protein>
    <recommendedName>
        <fullName evidence="2 4">acylphosphatase</fullName>
        <ecNumber evidence="2 4">3.6.1.7</ecNumber>
    </recommendedName>
</protein>
<accession>I2GSN7</accession>